<dbReference type="AlphaFoldDB" id="Q0U731"/>
<name>Q0U731_PHANO</name>
<organism evidence="2 3">
    <name type="scientific">Phaeosphaeria nodorum (strain SN15 / ATCC MYA-4574 / FGSC 10173)</name>
    <name type="common">Glume blotch fungus</name>
    <name type="synonym">Parastagonospora nodorum</name>
    <dbReference type="NCBI Taxonomy" id="321614"/>
    <lineage>
        <taxon>Eukaryota</taxon>
        <taxon>Fungi</taxon>
        <taxon>Dikarya</taxon>
        <taxon>Ascomycota</taxon>
        <taxon>Pezizomycotina</taxon>
        <taxon>Dothideomycetes</taxon>
        <taxon>Pleosporomycetidae</taxon>
        <taxon>Pleosporales</taxon>
        <taxon>Pleosporineae</taxon>
        <taxon>Phaeosphaeriaceae</taxon>
        <taxon>Parastagonospora</taxon>
    </lineage>
</organism>
<dbReference type="Proteomes" id="UP000001055">
    <property type="component" value="Unassembled WGS sequence"/>
</dbReference>
<sequence length="333" mass="37684">MSLERTHQPSSSSPPAQTPPAQIAPTTELKCWVTLVDYPSTSQPTSISSVSLTVDSARRTVATMKQDSQVRYSQITDAGHGLGETEHPGNELRDIEEFDVNGFTLSAPRGYFQAYGSQLLAQNVPSSRMRHVASSANFISPLNPSAAPFTIVQRDRTVSGWQETVLRTCLTWNDARKHMCECRRNRQQRMVLHGQPGERVSFQVDLQDREDFGFDLFACGELFRRVYVRYGEDVRRQVTAAVPVIRSASHHDFHHERLPDRRDSDHSQQYQIRIRAHVCVTTYRGMQDLTVGPHKGTKVMAKFESLEDAKAWIQLIPRQAGVYKQSTMNVIGR</sequence>
<evidence type="ECO:0000313" key="2">
    <source>
        <dbReference type="EMBL" id="EAT80246.1"/>
    </source>
</evidence>
<protein>
    <submittedName>
        <fullName evidence="2">Uncharacterized protein</fullName>
    </submittedName>
</protein>
<gene>
    <name evidence="2" type="ORF">SNOG_12433</name>
</gene>
<dbReference type="InParanoid" id="Q0U731"/>
<dbReference type="EMBL" id="CH445346">
    <property type="protein sequence ID" value="EAT80246.1"/>
    <property type="molecule type" value="Genomic_DNA"/>
</dbReference>
<accession>Q0U731</accession>
<evidence type="ECO:0000313" key="3">
    <source>
        <dbReference type="Proteomes" id="UP000001055"/>
    </source>
</evidence>
<evidence type="ECO:0000256" key="1">
    <source>
        <dbReference type="SAM" id="MobiDB-lite"/>
    </source>
</evidence>
<dbReference type="GeneID" id="5979565"/>
<feature type="region of interest" description="Disordered" evidence="1">
    <location>
        <begin position="1"/>
        <end position="23"/>
    </location>
</feature>
<reference evidence="3" key="1">
    <citation type="journal article" date="2007" name="Plant Cell">
        <title>Dothideomycete-plant interactions illuminated by genome sequencing and EST analysis of the wheat pathogen Stagonospora nodorum.</title>
        <authorList>
            <person name="Hane J.K."/>
            <person name="Lowe R.G."/>
            <person name="Solomon P.S."/>
            <person name="Tan K.C."/>
            <person name="Schoch C.L."/>
            <person name="Spatafora J.W."/>
            <person name="Crous P.W."/>
            <person name="Kodira C."/>
            <person name="Birren B.W."/>
            <person name="Galagan J.E."/>
            <person name="Torriani S.F."/>
            <person name="McDonald B.A."/>
            <person name="Oliver R.P."/>
        </authorList>
    </citation>
    <scope>NUCLEOTIDE SEQUENCE [LARGE SCALE GENOMIC DNA]</scope>
    <source>
        <strain evidence="3">SN15 / ATCC MYA-4574 / FGSC 10173</strain>
    </source>
</reference>
<proteinExistence type="predicted"/>
<dbReference type="KEGG" id="pno:SNOG_12433"/>
<dbReference type="RefSeq" id="XP_001802656.1">
    <property type="nucleotide sequence ID" value="XM_001802604.1"/>
</dbReference>
<feature type="compositionally biased region" description="Low complexity" evidence="1">
    <location>
        <begin position="8"/>
        <end position="23"/>
    </location>
</feature>